<proteinExistence type="inferred from homology"/>
<dbReference type="Proteomes" id="UP001165444">
    <property type="component" value="Unassembled WGS sequence"/>
</dbReference>
<evidence type="ECO:0000313" key="4">
    <source>
        <dbReference type="Proteomes" id="UP001165444"/>
    </source>
</evidence>
<evidence type="ECO:0000313" key="3">
    <source>
        <dbReference type="EMBL" id="MCJ2379169.1"/>
    </source>
</evidence>
<reference evidence="3 4" key="1">
    <citation type="submission" date="2022-03" db="EMBL/GenBank/DDBJ databases">
        <title>Parabacteroides sp. nov. isolated from swine feces.</title>
        <authorList>
            <person name="Bak J.E."/>
        </authorList>
    </citation>
    <scope>NUCLEOTIDE SEQUENCE [LARGE SCALE GENOMIC DNA]</scope>
    <source>
        <strain evidence="3 4">AGMB00274</strain>
    </source>
</reference>
<comment type="similarity">
    <text evidence="1">Belongs to the TolB family.</text>
</comment>
<dbReference type="PANTHER" id="PTHR36842">
    <property type="entry name" value="PROTEIN TOLB HOMOLOG"/>
    <property type="match status" value="1"/>
</dbReference>
<feature type="chain" id="PRO_5046269897" evidence="2">
    <location>
        <begin position="24"/>
        <end position="505"/>
    </location>
</feature>
<comment type="caution">
    <text evidence="3">The sequence shown here is derived from an EMBL/GenBank/DDBJ whole genome shotgun (WGS) entry which is preliminary data.</text>
</comment>
<dbReference type="InterPro" id="IPR011659">
    <property type="entry name" value="WD40"/>
</dbReference>
<keyword evidence="4" id="KW-1185">Reference proteome</keyword>
<dbReference type="SUPFAM" id="SSF82171">
    <property type="entry name" value="DPP6 N-terminal domain-like"/>
    <property type="match status" value="1"/>
</dbReference>
<evidence type="ECO:0000256" key="2">
    <source>
        <dbReference type="SAM" id="SignalP"/>
    </source>
</evidence>
<dbReference type="EMBL" id="JAKZMM010000001">
    <property type="protein sequence ID" value="MCJ2379169.1"/>
    <property type="molecule type" value="Genomic_DNA"/>
</dbReference>
<dbReference type="InterPro" id="IPR011042">
    <property type="entry name" value="6-blade_b-propeller_TolB-like"/>
</dbReference>
<dbReference type="RefSeq" id="WP_243322989.1">
    <property type="nucleotide sequence ID" value="NZ_JAKZMM010000001.1"/>
</dbReference>
<dbReference type="Gene3D" id="2.120.10.30">
    <property type="entry name" value="TolB, C-terminal domain"/>
    <property type="match status" value="2"/>
</dbReference>
<feature type="signal peptide" evidence="2">
    <location>
        <begin position="1"/>
        <end position="23"/>
    </location>
</feature>
<evidence type="ECO:0000256" key="1">
    <source>
        <dbReference type="ARBA" id="ARBA00009820"/>
    </source>
</evidence>
<gene>
    <name evidence="3" type="ORF">MUN53_00780</name>
</gene>
<name>A0ABT0BWK4_9BACT</name>
<dbReference type="Pfam" id="PF07676">
    <property type="entry name" value="PD40"/>
    <property type="match status" value="2"/>
</dbReference>
<accession>A0ABT0BWK4</accession>
<protein>
    <submittedName>
        <fullName evidence="3">Uncharacterized protein</fullName>
    </submittedName>
</protein>
<sequence length="505" mass="58319">MKTIPYILSVLMYVIIGMQTACSSKTDEPANFTEVGQPASIYPDYKDIIIPPNIAPLNFLVRTPGEKFVAVLTSSEGKKLSASTSHGSTLQFNVEQWKSLLSVSRGKEIQIQVYTYTEKKWLRFQPFTWHVAEEEIDPFVSYRLIEPGYSYYRQLGLYQRNLTNFQEEVIYENNRTFDYEDNHCINCHNYQNYSTQKMLFHVRTNHSGTILAQGKTIEKINFQHDSIPFGAVYPAWHPTQNWILFSSNKTGQAFHILNEEKVEVIDMASDLLFYDANQKEVKYVCHTDSLLETFPCWSPTGDKIYYCVGSLYDHQSMGTVRPKDFNTLRYNIVSRTFQPSDQSFGEEVTEINCDSIGISASVPRISPDGRYLLFTAGSYGQFHIWHKSADLYIKDLEADSVYPLQEANSTDADSYHCWSSNGRWIVFSSRRDDGSYTRLYITYFNPKGKACKAFILPQQDPEHNMKRLKSYNVPELTRDQVQISPQQFQQTIYQTKGSPITYKND</sequence>
<organism evidence="3 4">
    <name type="scientific">Parabacteroides faecalis</name>
    <dbReference type="NCBI Taxonomy" id="2924040"/>
    <lineage>
        <taxon>Bacteria</taxon>
        <taxon>Pseudomonadati</taxon>
        <taxon>Bacteroidota</taxon>
        <taxon>Bacteroidia</taxon>
        <taxon>Bacteroidales</taxon>
        <taxon>Tannerellaceae</taxon>
        <taxon>Parabacteroides</taxon>
    </lineage>
</organism>
<keyword evidence="2" id="KW-0732">Signal</keyword>